<evidence type="ECO:0000313" key="3">
    <source>
        <dbReference type="EMBL" id="SFP96642.1"/>
    </source>
</evidence>
<dbReference type="Proteomes" id="UP000199137">
    <property type="component" value="Unassembled WGS sequence"/>
</dbReference>
<dbReference type="InterPro" id="IPR027479">
    <property type="entry name" value="S-Me-THD_N_sf"/>
</dbReference>
<organism evidence="3 4">
    <name type="scientific">Amycolatopsis rubida</name>
    <dbReference type="NCBI Taxonomy" id="112413"/>
    <lineage>
        <taxon>Bacteria</taxon>
        <taxon>Bacillati</taxon>
        <taxon>Actinomycetota</taxon>
        <taxon>Actinomycetes</taxon>
        <taxon>Pseudonocardiales</taxon>
        <taxon>Pseudonocardiaceae</taxon>
        <taxon>Amycolatopsis</taxon>
    </lineage>
</organism>
<feature type="domain" description="S-Me-THD-like C-terminal" evidence="2">
    <location>
        <begin position="168"/>
        <end position="351"/>
    </location>
</feature>
<dbReference type="RefSeq" id="WP_093575128.1">
    <property type="nucleotide sequence ID" value="NZ_FOWC01000008.1"/>
</dbReference>
<dbReference type="STRING" id="112413.SAMN05421854_10818"/>
<accession>A0A1I5UN23</accession>
<sequence>MRITAADVPALERGVALLGSGGGGDTVTAAVLLRRLTESGREPVVHPIADVAPDTLVVPAGIVGATAAFAEKLPSGDEFVSAIAAIERWTGQRAQALMTIEIGGLNGLLPLVIAQELGLPCVDADLSGRGLPRLDQLSVAATGRGVAPAAMAEPGGRVVVLAAAPAAVVESGIRAFLASSGGWAAIALAPIPAGELAEHTVPGTTSAALALGARVLAAGESPDLAALETALDGQVLARGRVLEVSRHIGPGQHGHPGFGRGSATLTDHRDGALLRLEMENEYLLALRDGRPVASTPDVLSVLDRRTGVPLQCDAIRAGVEVDVVCLAASPFWTDPRHRPLLEPRAYGIDCDPVAAQ</sequence>
<feature type="domain" description="S-Me-THD N-terminal" evidence="1">
    <location>
        <begin position="7"/>
        <end position="161"/>
    </location>
</feature>
<evidence type="ECO:0008006" key="5">
    <source>
        <dbReference type="Google" id="ProtNLM"/>
    </source>
</evidence>
<evidence type="ECO:0000259" key="1">
    <source>
        <dbReference type="Pfam" id="PF06032"/>
    </source>
</evidence>
<gene>
    <name evidence="3" type="ORF">SAMN05421854_10818</name>
</gene>
<dbReference type="Gene3D" id="3.40.1610.10">
    <property type="entry name" value="CV3147-like domain"/>
    <property type="match status" value="1"/>
</dbReference>
<evidence type="ECO:0000313" key="4">
    <source>
        <dbReference type="Proteomes" id="UP000199137"/>
    </source>
</evidence>
<dbReference type="Pfam" id="PF06032">
    <property type="entry name" value="S-Me-THD_N"/>
    <property type="match status" value="1"/>
</dbReference>
<dbReference type="Pfam" id="PF20906">
    <property type="entry name" value="S-Me-THD_C"/>
    <property type="match status" value="1"/>
</dbReference>
<dbReference type="Gene3D" id="2.40.390.10">
    <property type="entry name" value="CV3147-like"/>
    <property type="match status" value="1"/>
</dbReference>
<protein>
    <recommendedName>
        <fullName evidence="5">DUF917 domain-containing protein</fullName>
    </recommendedName>
</protein>
<proteinExistence type="predicted"/>
<name>A0A1I5UN23_9PSEU</name>
<dbReference type="EMBL" id="FOWC01000008">
    <property type="protein sequence ID" value="SFP96642.1"/>
    <property type="molecule type" value="Genomic_DNA"/>
</dbReference>
<evidence type="ECO:0000259" key="2">
    <source>
        <dbReference type="Pfam" id="PF20906"/>
    </source>
</evidence>
<dbReference type="InterPro" id="IPR048350">
    <property type="entry name" value="S-Me-THD-like_C"/>
</dbReference>
<reference evidence="3 4" key="1">
    <citation type="submission" date="2016-10" db="EMBL/GenBank/DDBJ databases">
        <authorList>
            <person name="de Groot N.N."/>
        </authorList>
    </citation>
    <scope>NUCLEOTIDE SEQUENCE [LARGE SCALE GENOMIC DNA]</scope>
    <source>
        <strain evidence="3 4">DSM 44637</strain>
    </source>
</reference>
<dbReference type="OrthoDB" id="3170437at2"/>
<dbReference type="AlphaFoldDB" id="A0A1I5UN23"/>
<dbReference type="InterPro" id="IPR010318">
    <property type="entry name" value="S-Me-THD_N"/>
</dbReference>
<dbReference type="InterPro" id="IPR024071">
    <property type="entry name" value="S-Me-THD_C_sf"/>
</dbReference>
<dbReference type="SUPFAM" id="SSF160991">
    <property type="entry name" value="CV3147-like"/>
    <property type="match status" value="1"/>
</dbReference>